<keyword evidence="3" id="KW-0804">Transcription</keyword>
<dbReference type="SMART" id="SM00354">
    <property type="entry name" value="HTH_LACI"/>
    <property type="match status" value="1"/>
</dbReference>
<keyword evidence="1" id="KW-0805">Transcription regulation</keyword>
<accession>A0A841EFG1</accession>
<dbReference type="SUPFAM" id="SSF53822">
    <property type="entry name" value="Periplasmic binding protein-like I"/>
    <property type="match status" value="1"/>
</dbReference>
<evidence type="ECO:0000313" key="7">
    <source>
        <dbReference type="Proteomes" id="UP000578077"/>
    </source>
</evidence>
<dbReference type="InterPro" id="IPR000843">
    <property type="entry name" value="HTH_LacI"/>
</dbReference>
<organism evidence="6 7">
    <name type="scientific">Streptomonospora salina</name>
    <dbReference type="NCBI Taxonomy" id="104205"/>
    <lineage>
        <taxon>Bacteria</taxon>
        <taxon>Bacillati</taxon>
        <taxon>Actinomycetota</taxon>
        <taxon>Actinomycetes</taxon>
        <taxon>Streptosporangiales</taxon>
        <taxon>Nocardiopsidaceae</taxon>
        <taxon>Streptomonospora</taxon>
    </lineage>
</organism>
<evidence type="ECO:0000256" key="1">
    <source>
        <dbReference type="ARBA" id="ARBA00023015"/>
    </source>
</evidence>
<comment type="caution">
    <text evidence="6">The sequence shown here is derived from an EMBL/GenBank/DDBJ whole genome shotgun (WGS) entry which is preliminary data.</text>
</comment>
<feature type="region of interest" description="Disordered" evidence="4">
    <location>
        <begin position="319"/>
        <end position="339"/>
    </location>
</feature>
<dbReference type="Gene3D" id="3.40.50.2300">
    <property type="match status" value="2"/>
</dbReference>
<dbReference type="AlphaFoldDB" id="A0A841EFG1"/>
<keyword evidence="2 6" id="KW-0238">DNA-binding</keyword>
<dbReference type="CDD" id="cd01392">
    <property type="entry name" value="HTH_LacI"/>
    <property type="match status" value="1"/>
</dbReference>
<reference evidence="6 7" key="1">
    <citation type="submission" date="2020-08" db="EMBL/GenBank/DDBJ databases">
        <title>Sequencing the genomes of 1000 actinobacteria strains.</title>
        <authorList>
            <person name="Klenk H.-P."/>
        </authorList>
    </citation>
    <scope>NUCLEOTIDE SEQUENCE [LARGE SCALE GENOMIC DNA]</scope>
    <source>
        <strain evidence="6 7">DSM 44593</strain>
    </source>
</reference>
<evidence type="ECO:0000259" key="5">
    <source>
        <dbReference type="PROSITE" id="PS50932"/>
    </source>
</evidence>
<dbReference type="GO" id="GO:0003700">
    <property type="term" value="F:DNA-binding transcription factor activity"/>
    <property type="evidence" value="ECO:0007669"/>
    <property type="project" value="TreeGrafter"/>
</dbReference>
<dbReference type="Pfam" id="PF13377">
    <property type="entry name" value="Peripla_BP_3"/>
    <property type="match status" value="1"/>
</dbReference>
<dbReference type="PROSITE" id="PS00356">
    <property type="entry name" value="HTH_LACI_1"/>
    <property type="match status" value="1"/>
</dbReference>
<dbReference type="CDD" id="cd06267">
    <property type="entry name" value="PBP1_LacI_sugar_binding-like"/>
    <property type="match status" value="1"/>
</dbReference>
<dbReference type="InterPro" id="IPR028082">
    <property type="entry name" value="Peripla_BP_I"/>
</dbReference>
<evidence type="ECO:0000256" key="4">
    <source>
        <dbReference type="SAM" id="MobiDB-lite"/>
    </source>
</evidence>
<dbReference type="SUPFAM" id="SSF47413">
    <property type="entry name" value="lambda repressor-like DNA-binding domains"/>
    <property type="match status" value="1"/>
</dbReference>
<dbReference type="InterPro" id="IPR046335">
    <property type="entry name" value="LacI/GalR-like_sensor"/>
</dbReference>
<evidence type="ECO:0000256" key="3">
    <source>
        <dbReference type="ARBA" id="ARBA00023163"/>
    </source>
</evidence>
<dbReference type="GO" id="GO:0000976">
    <property type="term" value="F:transcription cis-regulatory region binding"/>
    <property type="evidence" value="ECO:0007669"/>
    <property type="project" value="TreeGrafter"/>
</dbReference>
<sequence length="339" mass="34977">MRRPTINDIARAAGVSEGAVSAALNGRPGVSDTTRGRILQLAGQLGRVPSSAARALSDGRGGAIGLVIDRPALGLGVETFFMRFIAGIQEEPAEGETALMLQSVEATAPELTTYKRWHAERRVDGALMVDLRRGAPRVGALPEMGLPAVVVGGPEGTGGLPCVWSDDGGSMRRAVEYLAGLGHRRIGRVAGPQDLVHTGVRTAALVQAARERGLEPPPVLHSDYSGESGARTARALLDGPAPPTALIYDNDLMAVAGLGAAQELGFSVPDGLSVVAGDDSPLCQAVRPALTAIRRDLPEYGRLAASLLLEAIASGASRRVPTSPGELVLRASTAPPPPG</sequence>
<dbReference type="Proteomes" id="UP000578077">
    <property type="component" value="Unassembled WGS sequence"/>
</dbReference>
<dbReference type="Gene3D" id="1.10.260.40">
    <property type="entry name" value="lambda repressor-like DNA-binding domains"/>
    <property type="match status" value="1"/>
</dbReference>
<dbReference type="PANTHER" id="PTHR30146">
    <property type="entry name" value="LACI-RELATED TRANSCRIPTIONAL REPRESSOR"/>
    <property type="match status" value="1"/>
</dbReference>
<dbReference type="PANTHER" id="PTHR30146:SF155">
    <property type="entry name" value="ALANINE RACEMASE"/>
    <property type="match status" value="1"/>
</dbReference>
<keyword evidence="7" id="KW-1185">Reference proteome</keyword>
<dbReference type="RefSeq" id="WP_184640056.1">
    <property type="nucleotide sequence ID" value="NZ_BAABKT010000018.1"/>
</dbReference>
<dbReference type="PROSITE" id="PS50932">
    <property type="entry name" value="HTH_LACI_2"/>
    <property type="match status" value="1"/>
</dbReference>
<gene>
    <name evidence="6" type="ORF">HNR25_004883</name>
</gene>
<dbReference type="EMBL" id="JACHLY010000002">
    <property type="protein sequence ID" value="MBB6001054.1"/>
    <property type="molecule type" value="Genomic_DNA"/>
</dbReference>
<proteinExistence type="predicted"/>
<dbReference type="Pfam" id="PF00356">
    <property type="entry name" value="LacI"/>
    <property type="match status" value="1"/>
</dbReference>
<evidence type="ECO:0000256" key="2">
    <source>
        <dbReference type="ARBA" id="ARBA00023125"/>
    </source>
</evidence>
<evidence type="ECO:0000313" key="6">
    <source>
        <dbReference type="EMBL" id="MBB6001054.1"/>
    </source>
</evidence>
<protein>
    <submittedName>
        <fullName evidence="6">DNA-binding LacI/PurR family transcriptional regulator</fullName>
    </submittedName>
</protein>
<dbReference type="InterPro" id="IPR010982">
    <property type="entry name" value="Lambda_DNA-bd_dom_sf"/>
</dbReference>
<name>A0A841EFG1_9ACTN</name>
<feature type="domain" description="HTH lacI-type" evidence="5">
    <location>
        <begin position="4"/>
        <end position="58"/>
    </location>
</feature>